<dbReference type="EMBL" id="LVVM01006062">
    <property type="protein sequence ID" value="OJA08999.1"/>
    <property type="molecule type" value="Genomic_DNA"/>
</dbReference>
<dbReference type="InterPro" id="IPR001878">
    <property type="entry name" value="Znf_CCHC"/>
</dbReference>
<dbReference type="InterPro" id="IPR036875">
    <property type="entry name" value="Znf_CCHC_sf"/>
</dbReference>
<dbReference type="Pfam" id="PF14223">
    <property type="entry name" value="Retrotran_gag_2"/>
    <property type="match status" value="1"/>
</dbReference>
<reference evidence="5 6" key="1">
    <citation type="submission" date="2016-03" db="EMBL/GenBank/DDBJ databases">
        <title>Comparative genomics of the ectomycorrhizal sister species Rhizopogon vinicolor and Rhizopogon vesiculosus (Basidiomycota: Boletales) reveals a divergence of the mating type B locus.</title>
        <authorList>
            <person name="Mujic A.B."/>
            <person name="Kuo A."/>
            <person name="Tritt A."/>
            <person name="Lipzen A."/>
            <person name="Chen C."/>
            <person name="Johnson J."/>
            <person name="Sharma A."/>
            <person name="Barry K."/>
            <person name="Grigoriev I.V."/>
            <person name="Spatafora J.W."/>
        </authorList>
    </citation>
    <scope>NUCLEOTIDE SEQUENCE [LARGE SCALE GENOMIC DNA]</scope>
    <source>
        <strain evidence="5 6">AM-OR11-056</strain>
    </source>
</reference>
<name>A0A1J8PK97_9AGAM</name>
<dbReference type="OrthoDB" id="3269759at2759"/>
<dbReference type="STRING" id="180088.A0A1J8PK97"/>
<evidence type="ECO:0000313" key="6">
    <source>
        <dbReference type="Proteomes" id="UP000183567"/>
    </source>
</evidence>
<dbReference type="Proteomes" id="UP000183567">
    <property type="component" value="Unassembled WGS sequence"/>
</dbReference>
<evidence type="ECO:0000313" key="5">
    <source>
        <dbReference type="EMBL" id="OJA08999.1"/>
    </source>
</evidence>
<dbReference type="GO" id="GO:0003676">
    <property type="term" value="F:nucleic acid binding"/>
    <property type="evidence" value="ECO:0007669"/>
    <property type="project" value="InterPro"/>
</dbReference>
<gene>
    <name evidence="5" type="ORF">AZE42_12576</name>
</gene>
<organism evidence="5 6">
    <name type="scientific">Rhizopogon vesiculosus</name>
    <dbReference type="NCBI Taxonomy" id="180088"/>
    <lineage>
        <taxon>Eukaryota</taxon>
        <taxon>Fungi</taxon>
        <taxon>Dikarya</taxon>
        <taxon>Basidiomycota</taxon>
        <taxon>Agaricomycotina</taxon>
        <taxon>Agaricomycetes</taxon>
        <taxon>Agaricomycetidae</taxon>
        <taxon>Boletales</taxon>
        <taxon>Suillineae</taxon>
        <taxon>Rhizopogonaceae</taxon>
        <taxon>Rhizopogon</taxon>
    </lineage>
</organism>
<dbReference type="GO" id="GO:0008270">
    <property type="term" value="F:zinc ion binding"/>
    <property type="evidence" value="ECO:0007669"/>
    <property type="project" value="UniProtKB-KW"/>
</dbReference>
<proteinExistence type="predicted"/>
<evidence type="ECO:0000256" key="1">
    <source>
        <dbReference type="ARBA" id="ARBA00022664"/>
    </source>
</evidence>
<dbReference type="SUPFAM" id="SSF57756">
    <property type="entry name" value="Retrovirus zinc finger-like domains"/>
    <property type="match status" value="1"/>
</dbReference>
<keyword evidence="6" id="KW-1185">Reference proteome</keyword>
<dbReference type="AlphaFoldDB" id="A0A1J8PK97"/>
<feature type="compositionally biased region" description="Basic residues" evidence="3">
    <location>
        <begin position="253"/>
        <end position="262"/>
    </location>
</feature>
<evidence type="ECO:0000259" key="4">
    <source>
        <dbReference type="PROSITE" id="PS50158"/>
    </source>
</evidence>
<feature type="region of interest" description="Disordered" evidence="3">
    <location>
        <begin position="239"/>
        <end position="277"/>
    </location>
</feature>
<keyword evidence="2" id="KW-0862">Zinc</keyword>
<accession>A0A1J8PK97</accession>
<sequence length="305" mass="34067">MNWITYKERILTAIGARGLMWYADGQATKPIPYALDEKTGKPVKLDGMPPTTTEIEELDEKIDEFYQKDSLVKQQIFGTITDRLLLHVQKLEVSAKIWAEICIIHEGKTELVQIDLRRRLQEMRCEEGGDAKAHFGKLLQIRESLVGMGAAIEDRDFYAIILGITQKPLTPYELVNVISEEYEHRQLTDRRTLKKGTNTALMAKTGATKGRNPTGATQANQDITCFNCDHKGHYKADCWRPGGGKEGQGPQQKQKKVAHSSKHAANTAKEPQAETQENYAFATSDFAGIAKGLKVPADHRGGEET</sequence>
<keyword evidence="2" id="KW-0479">Metal-binding</keyword>
<keyword evidence="2" id="KW-0863">Zinc-finger</keyword>
<dbReference type="PROSITE" id="PS50158">
    <property type="entry name" value="ZF_CCHC"/>
    <property type="match status" value="1"/>
</dbReference>
<protein>
    <recommendedName>
        <fullName evidence="4">CCHC-type domain-containing protein</fullName>
    </recommendedName>
</protein>
<evidence type="ECO:0000256" key="3">
    <source>
        <dbReference type="SAM" id="MobiDB-lite"/>
    </source>
</evidence>
<comment type="caution">
    <text evidence="5">The sequence shown here is derived from an EMBL/GenBank/DDBJ whole genome shotgun (WGS) entry which is preliminary data.</text>
</comment>
<keyword evidence="1" id="KW-0507">mRNA processing</keyword>
<evidence type="ECO:0000256" key="2">
    <source>
        <dbReference type="PROSITE-ProRule" id="PRU00047"/>
    </source>
</evidence>
<dbReference type="GO" id="GO:0006397">
    <property type="term" value="P:mRNA processing"/>
    <property type="evidence" value="ECO:0007669"/>
    <property type="project" value="UniProtKB-KW"/>
</dbReference>
<feature type="domain" description="CCHC-type" evidence="4">
    <location>
        <begin position="225"/>
        <end position="238"/>
    </location>
</feature>